<evidence type="ECO:0000256" key="1">
    <source>
        <dbReference type="ARBA" id="ARBA00001286"/>
    </source>
</evidence>
<dbReference type="InterPro" id="IPR008332">
    <property type="entry name" value="MethylG_MeTrfase_N"/>
</dbReference>
<keyword evidence="6 9" id="KW-0227">DNA damage</keyword>
<dbReference type="InterPro" id="IPR036217">
    <property type="entry name" value="MethylDNA_cys_MeTrfase_DNAb"/>
</dbReference>
<dbReference type="InterPro" id="IPR036388">
    <property type="entry name" value="WH-like_DNA-bd_sf"/>
</dbReference>
<evidence type="ECO:0000256" key="4">
    <source>
        <dbReference type="ARBA" id="ARBA00022603"/>
    </source>
</evidence>
<dbReference type="Proteomes" id="UP000019494">
    <property type="component" value="Unassembled WGS sequence"/>
</dbReference>
<dbReference type="InterPro" id="IPR036631">
    <property type="entry name" value="MGMT_N_sf"/>
</dbReference>
<comment type="catalytic activity">
    <reaction evidence="1 9">
        <text>a 4-O-methyl-thymidine in DNA + L-cysteinyl-[protein] = a thymidine in DNA + S-methyl-L-cysteinyl-[protein]</text>
        <dbReference type="Rhea" id="RHEA:53428"/>
        <dbReference type="Rhea" id="RHEA-COMP:10131"/>
        <dbReference type="Rhea" id="RHEA-COMP:10132"/>
        <dbReference type="Rhea" id="RHEA-COMP:13555"/>
        <dbReference type="Rhea" id="RHEA-COMP:13556"/>
        <dbReference type="ChEBI" id="CHEBI:29950"/>
        <dbReference type="ChEBI" id="CHEBI:82612"/>
        <dbReference type="ChEBI" id="CHEBI:137386"/>
        <dbReference type="ChEBI" id="CHEBI:137387"/>
        <dbReference type="EC" id="2.1.1.63"/>
    </reaction>
</comment>
<dbReference type="AlphaFoldDB" id="W9GGX5"/>
<feature type="domain" description="Methylguanine DNA methyltransferase ribonuclease-like" evidence="11">
    <location>
        <begin position="40"/>
        <end position="116"/>
    </location>
</feature>
<evidence type="ECO:0000259" key="10">
    <source>
        <dbReference type="Pfam" id="PF01035"/>
    </source>
</evidence>
<evidence type="ECO:0000256" key="6">
    <source>
        <dbReference type="ARBA" id="ARBA00022763"/>
    </source>
</evidence>
<dbReference type="EMBL" id="AWQS01000347">
    <property type="protein sequence ID" value="EWT04053.1"/>
    <property type="molecule type" value="Genomic_DNA"/>
</dbReference>
<gene>
    <name evidence="12" type="ORF">N864_16310</name>
</gene>
<evidence type="ECO:0000313" key="13">
    <source>
        <dbReference type="Proteomes" id="UP000019494"/>
    </source>
</evidence>
<comment type="subcellular location">
    <subcellularLocation>
        <location evidence="9">Cytoplasm</location>
    </subcellularLocation>
</comment>
<dbReference type="GO" id="GO:0005737">
    <property type="term" value="C:cytoplasm"/>
    <property type="evidence" value="ECO:0007669"/>
    <property type="project" value="UniProtKB-SubCell"/>
</dbReference>
<dbReference type="NCBIfam" id="TIGR00589">
    <property type="entry name" value="ogt"/>
    <property type="match status" value="1"/>
</dbReference>
<evidence type="ECO:0000256" key="7">
    <source>
        <dbReference type="ARBA" id="ARBA00023204"/>
    </source>
</evidence>
<evidence type="ECO:0000259" key="11">
    <source>
        <dbReference type="Pfam" id="PF02870"/>
    </source>
</evidence>
<feature type="domain" description="Methylated-DNA-[protein]-cysteine S-methyltransferase DNA binding" evidence="10">
    <location>
        <begin position="122"/>
        <end position="200"/>
    </location>
</feature>
<dbReference type="PANTHER" id="PTHR10815">
    <property type="entry name" value="METHYLATED-DNA--PROTEIN-CYSTEINE METHYLTRANSFERASE"/>
    <property type="match status" value="1"/>
</dbReference>
<dbReference type="SUPFAM" id="SSF46767">
    <property type="entry name" value="Methylated DNA-protein cysteine methyltransferase, C-terminal domain"/>
    <property type="match status" value="1"/>
</dbReference>
<comment type="similarity">
    <text evidence="2 9">Belongs to the MGMT family.</text>
</comment>
<keyword evidence="5 9" id="KW-0808">Transferase</keyword>
<dbReference type="Pfam" id="PF02870">
    <property type="entry name" value="Methyltransf_1N"/>
    <property type="match status" value="1"/>
</dbReference>
<evidence type="ECO:0000256" key="2">
    <source>
        <dbReference type="ARBA" id="ARBA00008711"/>
    </source>
</evidence>
<dbReference type="OrthoDB" id="9802228at2"/>
<keyword evidence="3 9" id="KW-0963">Cytoplasm</keyword>
<dbReference type="InterPro" id="IPR014048">
    <property type="entry name" value="MethylDNA_cys_MeTrfase_DNA-bd"/>
</dbReference>
<dbReference type="RefSeq" id="WP_034721855.1">
    <property type="nucleotide sequence ID" value="NZ_AWQS01000347.1"/>
</dbReference>
<comment type="catalytic activity">
    <reaction evidence="8 9">
        <text>a 6-O-methyl-2'-deoxyguanosine in DNA + L-cysteinyl-[protein] = S-methyl-L-cysteinyl-[protein] + a 2'-deoxyguanosine in DNA</text>
        <dbReference type="Rhea" id="RHEA:24000"/>
        <dbReference type="Rhea" id="RHEA-COMP:10131"/>
        <dbReference type="Rhea" id="RHEA-COMP:10132"/>
        <dbReference type="Rhea" id="RHEA-COMP:11367"/>
        <dbReference type="Rhea" id="RHEA-COMP:11368"/>
        <dbReference type="ChEBI" id="CHEBI:29950"/>
        <dbReference type="ChEBI" id="CHEBI:82612"/>
        <dbReference type="ChEBI" id="CHEBI:85445"/>
        <dbReference type="ChEBI" id="CHEBI:85448"/>
        <dbReference type="EC" id="2.1.1.63"/>
    </reaction>
</comment>
<proteinExistence type="inferred from homology"/>
<evidence type="ECO:0000313" key="12">
    <source>
        <dbReference type="EMBL" id="EWT04053.1"/>
    </source>
</evidence>
<comment type="caution">
    <text evidence="12">The sequence shown here is derived from an EMBL/GenBank/DDBJ whole genome shotgun (WGS) entry which is preliminary data.</text>
</comment>
<dbReference type="GO" id="GO:0003908">
    <property type="term" value="F:methylated-DNA-[protein]-cysteine S-methyltransferase activity"/>
    <property type="evidence" value="ECO:0007669"/>
    <property type="project" value="UniProtKB-UniRule"/>
</dbReference>
<comment type="miscellaneous">
    <text evidence="9">This enzyme catalyzes only one turnover and therefore is not strictly catalytic. According to one definition, an enzyme is a biocatalyst that acts repeatedly and over many reaction cycles.</text>
</comment>
<evidence type="ECO:0000256" key="9">
    <source>
        <dbReference type="HAMAP-Rule" id="MF_00772"/>
    </source>
</evidence>
<sequence length="204" mass="21488">MPDTVLGPLNADPTADAAHLATLHERLLRRGVEQGVVDLTYRVVDTPVGRLLLAATPAGLVRVAFESEGHDAVLDSLASSVGPRVLHDPDGFAQLAHELGEYFSGRSRSFSVPVDLRLARGFRREVLGRLREIPYGSTRSYAAVAASAGHPRAVRAVGTACATNPIPIVVPCHRVVRSDGTPGGYLGGPDAKAFLLRLESAAAA</sequence>
<dbReference type="Pfam" id="PF01035">
    <property type="entry name" value="DNA_binding_1"/>
    <property type="match status" value="1"/>
</dbReference>
<keyword evidence="4 9" id="KW-0489">Methyltransferase</keyword>
<accession>W9GGX5</accession>
<dbReference type="PANTHER" id="PTHR10815:SF13">
    <property type="entry name" value="METHYLATED-DNA--PROTEIN-CYSTEINE METHYLTRANSFERASE"/>
    <property type="match status" value="1"/>
</dbReference>
<protein>
    <recommendedName>
        <fullName evidence="9">Methylated-DNA--protein-cysteine methyltransferase</fullName>
        <ecNumber evidence="9">2.1.1.63</ecNumber>
    </recommendedName>
    <alternativeName>
        <fullName evidence="9">6-O-methylguanine-DNA methyltransferase</fullName>
        <shortName evidence="9">MGMT</shortName>
    </alternativeName>
    <alternativeName>
        <fullName evidence="9">O-6-methylguanine-DNA-alkyltransferase</fullName>
    </alternativeName>
</protein>
<dbReference type="PATRIC" id="fig|584657.3.peg.4066"/>
<dbReference type="PROSITE" id="PS00374">
    <property type="entry name" value="MGMT"/>
    <property type="match status" value="1"/>
</dbReference>
<feature type="active site" description="Nucleophile; methyl group acceptor" evidence="9">
    <location>
        <position position="172"/>
    </location>
</feature>
<evidence type="ECO:0000256" key="3">
    <source>
        <dbReference type="ARBA" id="ARBA00022490"/>
    </source>
</evidence>
<dbReference type="Gene3D" id="1.10.10.10">
    <property type="entry name" value="Winged helix-like DNA-binding domain superfamily/Winged helix DNA-binding domain"/>
    <property type="match status" value="1"/>
</dbReference>
<keyword evidence="7 9" id="KW-0234">DNA repair</keyword>
<dbReference type="GO" id="GO:0006307">
    <property type="term" value="P:DNA alkylation repair"/>
    <property type="evidence" value="ECO:0007669"/>
    <property type="project" value="UniProtKB-UniRule"/>
</dbReference>
<keyword evidence="13" id="KW-1185">Reference proteome</keyword>
<dbReference type="SUPFAM" id="SSF53155">
    <property type="entry name" value="Methylated DNA-protein cysteine methyltransferase domain"/>
    <property type="match status" value="1"/>
</dbReference>
<comment type="function">
    <text evidence="9">Involved in the cellular defense against the biological effects of O6-methylguanine (O6-MeG) and O4-methylthymine (O4-MeT) in DNA. Repairs the methylated nucleobase in DNA by stoichiometrically transferring the methyl group to a cysteine residue in the enzyme. This is a suicide reaction: the enzyme is irreversibly inactivated.</text>
</comment>
<dbReference type="InterPro" id="IPR001497">
    <property type="entry name" value="MethylDNA_cys_MeTrfase_AS"/>
</dbReference>
<dbReference type="GO" id="GO:0032259">
    <property type="term" value="P:methylation"/>
    <property type="evidence" value="ECO:0007669"/>
    <property type="project" value="UniProtKB-KW"/>
</dbReference>
<organism evidence="12 13">
    <name type="scientific">Intrasporangium chromatireducens Q5-1</name>
    <dbReference type="NCBI Taxonomy" id="584657"/>
    <lineage>
        <taxon>Bacteria</taxon>
        <taxon>Bacillati</taxon>
        <taxon>Actinomycetota</taxon>
        <taxon>Actinomycetes</taxon>
        <taxon>Micrococcales</taxon>
        <taxon>Intrasporangiaceae</taxon>
        <taxon>Intrasporangium</taxon>
    </lineage>
</organism>
<reference evidence="13" key="1">
    <citation type="submission" date="2013-08" db="EMBL/GenBank/DDBJ databases">
        <title>Intrasporangium oryzae NRRL B-24470.</title>
        <authorList>
            <person name="Liu H."/>
            <person name="Wang G."/>
        </authorList>
    </citation>
    <scope>NUCLEOTIDE SEQUENCE [LARGE SCALE GENOMIC DNA]</scope>
    <source>
        <strain evidence="13">Q5-1</strain>
    </source>
</reference>
<dbReference type="FunFam" id="1.10.10.10:FF:000214">
    <property type="entry name" value="Methylated-DNA--protein-cysteine methyltransferase"/>
    <property type="match status" value="1"/>
</dbReference>
<dbReference type="InterPro" id="IPR023546">
    <property type="entry name" value="MGMT"/>
</dbReference>
<dbReference type="HAMAP" id="MF_00772">
    <property type="entry name" value="OGT"/>
    <property type="match status" value="1"/>
</dbReference>
<dbReference type="EC" id="2.1.1.63" evidence="9"/>
<name>W9GGX5_9MICO</name>
<dbReference type="CDD" id="cd06445">
    <property type="entry name" value="ATase"/>
    <property type="match status" value="1"/>
</dbReference>
<evidence type="ECO:0000256" key="8">
    <source>
        <dbReference type="ARBA" id="ARBA00049348"/>
    </source>
</evidence>
<evidence type="ECO:0000256" key="5">
    <source>
        <dbReference type="ARBA" id="ARBA00022679"/>
    </source>
</evidence>
<dbReference type="Gene3D" id="3.30.160.70">
    <property type="entry name" value="Methylated DNA-protein cysteine methyltransferase domain"/>
    <property type="match status" value="1"/>
</dbReference>